<reference evidence="2 3" key="1">
    <citation type="submission" date="2010-06" db="EMBL/GenBank/DDBJ databases">
        <title>Complete sequence chromosome of Methanohalobium evestigatum Z-7303.</title>
        <authorList>
            <consortium name="US DOE Joint Genome Institute"/>
            <person name="Lucas S."/>
            <person name="Copeland A."/>
            <person name="Lapidus A."/>
            <person name="Cheng J.-F."/>
            <person name="Bruce D."/>
            <person name="Goodwin L."/>
            <person name="Pitluck S."/>
            <person name="Saunders E."/>
            <person name="Detter J.C."/>
            <person name="Han C."/>
            <person name="Tapia R."/>
            <person name="Land M."/>
            <person name="Hauser L."/>
            <person name="Kyrpides N."/>
            <person name="Mikhailova N."/>
            <person name="Sieprawska-Lupa M."/>
            <person name="Whitman W.B."/>
            <person name="Anderson I."/>
            <person name="Woyke T."/>
        </authorList>
    </citation>
    <scope>NUCLEOTIDE SEQUENCE [LARGE SCALE GENOMIC DNA]</scope>
    <source>
        <strain evidence="3">ATCC BAA-1072 / DSM 3721 / NBRC 107634 / OCM 161 / Z-7303</strain>
    </source>
</reference>
<dbReference type="STRING" id="644295.Metev_0658"/>
<evidence type="ECO:0000313" key="2">
    <source>
        <dbReference type="EMBL" id="ADI73564.1"/>
    </source>
</evidence>
<proteinExistence type="predicted"/>
<feature type="region of interest" description="Disordered" evidence="1">
    <location>
        <begin position="41"/>
        <end position="60"/>
    </location>
</feature>
<keyword evidence="3" id="KW-1185">Reference proteome</keyword>
<dbReference type="AlphaFoldDB" id="D7E6U0"/>
<evidence type="ECO:0000313" key="3">
    <source>
        <dbReference type="Proteomes" id="UP000000391"/>
    </source>
</evidence>
<name>D7E6U0_METEZ</name>
<sequence>MSDTIRCPVCGYDYGISVEDPYADPAECPACIEAEMEAEDEAKAERSLPYPEQLEAMGDY</sequence>
<dbReference type="HOGENOM" id="CLU_2930212_0_0_2"/>
<protein>
    <recommendedName>
        <fullName evidence="4">Rubredoxin-like domain-containing protein</fullName>
    </recommendedName>
</protein>
<accession>D7E6U0</accession>
<evidence type="ECO:0008006" key="4">
    <source>
        <dbReference type="Google" id="ProtNLM"/>
    </source>
</evidence>
<organism evidence="2 3">
    <name type="scientific">Methanohalobium evestigatum (strain ATCC BAA-1072 / DSM 3721 / NBRC 107634 / OCM 161 / Z-7303)</name>
    <dbReference type="NCBI Taxonomy" id="644295"/>
    <lineage>
        <taxon>Archaea</taxon>
        <taxon>Methanobacteriati</taxon>
        <taxon>Methanobacteriota</taxon>
        <taxon>Stenosarchaea group</taxon>
        <taxon>Methanomicrobia</taxon>
        <taxon>Methanosarcinales</taxon>
        <taxon>Methanosarcinaceae</taxon>
        <taxon>Methanohalobium</taxon>
    </lineage>
</organism>
<dbReference type="KEGG" id="mev:Metev_0658"/>
<evidence type="ECO:0000256" key="1">
    <source>
        <dbReference type="SAM" id="MobiDB-lite"/>
    </source>
</evidence>
<dbReference type="Proteomes" id="UP000000391">
    <property type="component" value="Chromosome"/>
</dbReference>
<dbReference type="EMBL" id="CP002069">
    <property type="protein sequence ID" value="ADI73564.1"/>
    <property type="molecule type" value="Genomic_DNA"/>
</dbReference>
<gene>
    <name evidence="2" type="ordered locus">Metev_0658</name>
</gene>
<dbReference type="GeneID" id="9346280"/>
<dbReference type="RefSeq" id="WP_013194132.1">
    <property type="nucleotide sequence ID" value="NC_014253.1"/>
</dbReference>